<evidence type="ECO:0000256" key="12">
    <source>
        <dbReference type="SAM" id="Phobius"/>
    </source>
</evidence>
<dbReference type="GO" id="GO:0005789">
    <property type="term" value="C:endoplasmic reticulum membrane"/>
    <property type="evidence" value="ECO:0007669"/>
    <property type="project" value="UniProtKB-SubCell"/>
</dbReference>
<comment type="similarity">
    <text evidence="3 10">Belongs to the junctophilin family.</text>
</comment>
<feature type="compositionally biased region" description="Pro residues" evidence="11">
    <location>
        <begin position="583"/>
        <end position="596"/>
    </location>
</feature>
<feature type="compositionally biased region" description="Low complexity" evidence="11">
    <location>
        <begin position="230"/>
        <end position="254"/>
    </location>
</feature>
<dbReference type="InterPro" id="IPR003409">
    <property type="entry name" value="MORN"/>
</dbReference>
<evidence type="ECO:0000256" key="9">
    <source>
        <dbReference type="ARBA" id="ARBA00023136"/>
    </source>
</evidence>
<dbReference type="EMBL" id="JAINUG010000070">
    <property type="protein sequence ID" value="KAJ8401467.1"/>
    <property type="molecule type" value="Genomic_DNA"/>
</dbReference>
<feature type="region of interest" description="Disordered" evidence="11">
    <location>
        <begin position="441"/>
        <end position="541"/>
    </location>
</feature>
<evidence type="ECO:0000256" key="1">
    <source>
        <dbReference type="ARBA" id="ARBA00004163"/>
    </source>
</evidence>
<feature type="region of interest" description="Disordered" evidence="11">
    <location>
        <begin position="228"/>
        <end position="272"/>
    </location>
</feature>
<dbReference type="GO" id="GO:0030314">
    <property type="term" value="C:junctional membrane complex"/>
    <property type="evidence" value="ECO:0007669"/>
    <property type="project" value="UniProtKB-UniRule"/>
</dbReference>
<dbReference type="PIRSF" id="PIRSF037387">
    <property type="entry name" value="Junctophilin"/>
    <property type="match status" value="1"/>
</dbReference>
<proteinExistence type="inferred from homology"/>
<keyword evidence="9 10" id="KW-0472">Membrane</keyword>
<dbReference type="InterPro" id="IPR017191">
    <property type="entry name" value="Junctophilin"/>
</dbReference>
<dbReference type="FunFam" id="2.20.110.10:FF:000001">
    <property type="entry name" value="Junctophilin"/>
    <property type="match status" value="1"/>
</dbReference>
<evidence type="ECO:0000256" key="2">
    <source>
        <dbReference type="ARBA" id="ARBA00004184"/>
    </source>
</evidence>
<feature type="region of interest" description="Disordered" evidence="11">
    <location>
        <begin position="387"/>
        <end position="408"/>
    </location>
</feature>
<accession>A0AAD7SFQ5</accession>
<reference evidence="13" key="1">
    <citation type="journal article" date="2023" name="Science">
        <title>Genome structures resolve the early diversification of teleost fishes.</title>
        <authorList>
            <person name="Parey E."/>
            <person name="Louis A."/>
            <person name="Montfort J."/>
            <person name="Bouchez O."/>
            <person name="Roques C."/>
            <person name="Iampietro C."/>
            <person name="Lluch J."/>
            <person name="Castinel A."/>
            <person name="Donnadieu C."/>
            <person name="Desvignes T."/>
            <person name="Floi Bucao C."/>
            <person name="Jouanno E."/>
            <person name="Wen M."/>
            <person name="Mejri S."/>
            <person name="Dirks R."/>
            <person name="Jansen H."/>
            <person name="Henkel C."/>
            <person name="Chen W.J."/>
            <person name="Zahm M."/>
            <person name="Cabau C."/>
            <person name="Klopp C."/>
            <person name="Thompson A.W."/>
            <person name="Robinson-Rechavi M."/>
            <person name="Braasch I."/>
            <person name="Lecointre G."/>
            <person name="Bobe J."/>
            <person name="Postlethwait J.H."/>
            <person name="Berthelot C."/>
            <person name="Roest Crollius H."/>
            <person name="Guiguen Y."/>
        </authorList>
    </citation>
    <scope>NUCLEOTIDE SEQUENCE</scope>
    <source>
        <strain evidence="13">NC1722</strain>
    </source>
</reference>
<keyword evidence="7 10" id="KW-0256">Endoplasmic reticulum</keyword>
<dbReference type="Gene3D" id="2.20.110.10">
    <property type="entry name" value="Histone H3 K4-specific methyltransferase SET7/9 N-terminal domain"/>
    <property type="match status" value="2"/>
</dbReference>
<dbReference type="PANTHER" id="PTHR23085:SF6">
    <property type="entry name" value="JUNCTOPHILIN-1"/>
    <property type="match status" value="1"/>
</dbReference>
<dbReference type="Pfam" id="PF02493">
    <property type="entry name" value="MORN"/>
    <property type="match status" value="8"/>
</dbReference>
<evidence type="ECO:0000256" key="11">
    <source>
        <dbReference type="SAM" id="MobiDB-lite"/>
    </source>
</evidence>
<evidence type="ECO:0000256" key="4">
    <source>
        <dbReference type="ARBA" id="ARBA00022475"/>
    </source>
</evidence>
<dbReference type="AlphaFoldDB" id="A0AAD7SFQ5"/>
<evidence type="ECO:0000313" key="13">
    <source>
        <dbReference type="EMBL" id="KAJ8401467.1"/>
    </source>
</evidence>
<comment type="function">
    <text evidence="10">Junctophilins contribute to the formation of junctional membrane complexes (JMCs) which link the plasma membrane with the endoplasmic or sarcoplasmic reticulum in excitable cells. Provides a structural foundation for functional cross-talk between the cell surface and intracellular calcium release channels.</text>
</comment>
<protein>
    <recommendedName>
        <fullName evidence="10">Junctophilin</fullName>
    </recommendedName>
</protein>
<evidence type="ECO:0000256" key="6">
    <source>
        <dbReference type="ARBA" id="ARBA00022737"/>
    </source>
</evidence>
<keyword evidence="6" id="KW-0677">Repeat</keyword>
<feature type="compositionally biased region" description="Basic and acidic residues" evidence="11">
    <location>
        <begin position="603"/>
        <end position="628"/>
    </location>
</feature>
<feature type="compositionally biased region" description="Pro residues" evidence="11">
    <location>
        <begin position="469"/>
        <end position="478"/>
    </location>
</feature>
<dbReference type="SUPFAM" id="SSF82185">
    <property type="entry name" value="Histone H3 K4-specific methyltransferase SET7/9 N-terminal domain"/>
    <property type="match status" value="2"/>
</dbReference>
<evidence type="ECO:0000256" key="8">
    <source>
        <dbReference type="ARBA" id="ARBA00022989"/>
    </source>
</evidence>
<dbReference type="PANTHER" id="PTHR23085">
    <property type="entry name" value="GH28348P"/>
    <property type="match status" value="1"/>
</dbReference>
<organism evidence="13 14">
    <name type="scientific">Aldrovandia affinis</name>
    <dbReference type="NCBI Taxonomy" id="143900"/>
    <lineage>
        <taxon>Eukaryota</taxon>
        <taxon>Metazoa</taxon>
        <taxon>Chordata</taxon>
        <taxon>Craniata</taxon>
        <taxon>Vertebrata</taxon>
        <taxon>Euteleostomi</taxon>
        <taxon>Actinopterygii</taxon>
        <taxon>Neopterygii</taxon>
        <taxon>Teleostei</taxon>
        <taxon>Notacanthiformes</taxon>
        <taxon>Halosauridae</taxon>
        <taxon>Aldrovandia</taxon>
    </lineage>
</organism>
<keyword evidence="14" id="KW-1185">Reference proteome</keyword>
<evidence type="ECO:0000256" key="7">
    <source>
        <dbReference type="ARBA" id="ARBA00022824"/>
    </source>
</evidence>
<dbReference type="Proteomes" id="UP001221898">
    <property type="component" value="Unassembled WGS sequence"/>
</dbReference>
<comment type="caution">
    <text evidence="13">The sequence shown here is derived from an EMBL/GenBank/DDBJ whole genome shotgun (WGS) entry which is preliminary data.</text>
</comment>
<evidence type="ECO:0000256" key="5">
    <source>
        <dbReference type="ARBA" id="ARBA00022692"/>
    </source>
</evidence>
<dbReference type="SMART" id="SM00698">
    <property type="entry name" value="MORN"/>
    <property type="match status" value="7"/>
</dbReference>
<feature type="compositionally biased region" description="Pro residues" evidence="11">
    <location>
        <begin position="495"/>
        <end position="507"/>
    </location>
</feature>
<name>A0AAD7SFQ5_9TELE</name>
<feature type="compositionally biased region" description="Low complexity" evidence="11">
    <location>
        <begin position="394"/>
        <end position="405"/>
    </location>
</feature>
<feature type="region of interest" description="Disordered" evidence="11">
    <location>
        <begin position="577"/>
        <end position="628"/>
    </location>
</feature>
<feature type="compositionally biased region" description="Low complexity" evidence="11">
    <location>
        <begin position="459"/>
        <end position="468"/>
    </location>
</feature>
<evidence type="ECO:0000313" key="14">
    <source>
        <dbReference type="Proteomes" id="UP001221898"/>
    </source>
</evidence>
<comment type="subcellular location">
    <subcellularLocation>
        <location evidence="10">Cell membrane</location>
        <topology evidence="10">Peripheral membrane protein</topology>
    </subcellularLocation>
    <subcellularLocation>
        <location evidence="1 10">Endoplasmic reticulum membrane</location>
        <topology evidence="1">Single-pass type IV membrane protein</topology>
    </subcellularLocation>
    <subcellularLocation>
        <location evidence="2">Endomembrane system</location>
        <topology evidence="2">Peripheral membrane protein</topology>
    </subcellularLocation>
</comment>
<dbReference type="FunFam" id="2.20.110.10:FF:000012">
    <property type="entry name" value="Junctophilin"/>
    <property type="match status" value="1"/>
</dbReference>
<gene>
    <name evidence="13" type="ORF">AAFF_G00383860</name>
</gene>
<sequence length="668" mass="72236">MTGGRFDFDDGGTYCGGWEDGKAHGHGICTGPKGQGEYSGSWSNGFEIVGVYTWPSGNTYQGYWAQGKRHGLGVESKGKWIYRGEWSHGFKGRYGVRQCINTPARYDGTWTNGLQDGYGVETYGDGGTYQGQWLGGMRNGYGVRQSVPYGMATVIRSPLRTSLASLRSEQSNGTVLPDVTSDSPAGTRGGFVLNFHSDGEAGGTSGKKKGLFRRGSIFGSLKQLRKSESRSSISSKRSSARSDAAMSRISSSDANSTISFGDGDMPDEYAPAEDNVDATTTEAYMGEWKSDKRHGFGVSERSNGMKYEGEWTNNKRHGYGCTLFPDGTKEEGKYKNNVLARGIRKQLIPLKNTKTKEKVDRAVEGAIRAAAIARTKVEIAASRTAHARAKGDAADQASKAASQDSDVARAVARDLSPSFHQPGPDYIKQRFSDPMEIKEIPEEKKEKSPSGSPHFYRKGTTPTHTPTHSPGPTPPPSPHASNKHQHNSVPATKPSRPPAIEAPPAPAPIVKAPSRTSVRQELTPSKIPKKAEPVHNAVSPGNGQLHMQYHSYLVMADVQIPPEEPEEVGGLIVSPTALARAPRPQPTRPFRAPTPKPVLAKPAAKDSKPEPKLRKQESLKPKSLAETKKASMEICDVVEEESGPNSILVALVMLLNIGLAIIFVHFLT</sequence>
<dbReference type="GO" id="GO:0005886">
    <property type="term" value="C:plasma membrane"/>
    <property type="evidence" value="ECO:0007669"/>
    <property type="project" value="UniProtKB-SubCell"/>
</dbReference>
<keyword evidence="8 12" id="KW-1133">Transmembrane helix</keyword>
<feature type="transmembrane region" description="Helical" evidence="12">
    <location>
        <begin position="647"/>
        <end position="667"/>
    </location>
</feature>
<keyword evidence="4 10" id="KW-1003">Cell membrane</keyword>
<keyword evidence="5 12" id="KW-0812">Transmembrane</keyword>
<dbReference type="GO" id="GO:0016529">
    <property type="term" value="C:sarcoplasmic reticulum"/>
    <property type="evidence" value="ECO:0007669"/>
    <property type="project" value="TreeGrafter"/>
</dbReference>
<evidence type="ECO:0000256" key="3">
    <source>
        <dbReference type="ARBA" id="ARBA00008599"/>
    </source>
</evidence>
<evidence type="ECO:0000256" key="10">
    <source>
        <dbReference type="PIRNR" id="PIRNR037387"/>
    </source>
</evidence>